<dbReference type="EMBL" id="QAOG01000001">
    <property type="protein sequence ID" value="PTQ62110.1"/>
    <property type="molecule type" value="Genomic_DNA"/>
</dbReference>
<accession>A0A2T5GS04</accession>
<evidence type="ECO:0000256" key="2">
    <source>
        <dbReference type="SAM" id="SignalP"/>
    </source>
</evidence>
<feature type="region of interest" description="Disordered" evidence="1">
    <location>
        <begin position="41"/>
        <end position="80"/>
    </location>
</feature>
<feature type="chain" id="PRO_5015557875" description="Argininosuccinate lyase" evidence="2">
    <location>
        <begin position="20"/>
        <end position="80"/>
    </location>
</feature>
<evidence type="ECO:0000313" key="3">
    <source>
        <dbReference type="EMBL" id="PTQ62110.1"/>
    </source>
</evidence>
<feature type="compositionally biased region" description="Low complexity" evidence="1">
    <location>
        <begin position="41"/>
        <end position="56"/>
    </location>
</feature>
<feature type="compositionally biased region" description="Basic and acidic residues" evidence="1">
    <location>
        <begin position="57"/>
        <end position="73"/>
    </location>
</feature>
<proteinExistence type="predicted"/>
<keyword evidence="2" id="KW-0732">Signal</keyword>
<reference evidence="3 4" key="1">
    <citation type="submission" date="2018-04" db="EMBL/GenBank/DDBJ databases">
        <title>Genomic Encyclopedia of Type Strains, Phase III (KMG-III): the genomes of soil and plant-associated and newly described type strains.</title>
        <authorList>
            <person name="Whitman W."/>
        </authorList>
    </citation>
    <scope>NUCLEOTIDE SEQUENCE [LARGE SCALE GENOMIC DNA]</scope>
    <source>
        <strain evidence="3 4">MA101b</strain>
    </source>
</reference>
<evidence type="ECO:0000313" key="4">
    <source>
        <dbReference type="Proteomes" id="UP000244189"/>
    </source>
</evidence>
<gene>
    <name evidence="3" type="ORF">C8J26_0387</name>
</gene>
<feature type="signal peptide" evidence="2">
    <location>
        <begin position="1"/>
        <end position="19"/>
    </location>
</feature>
<protein>
    <recommendedName>
        <fullName evidence="5">Argininosuccinate lyase</fullName>
    </recommendedName>
</protein>
<dbReference type="Proteomes" id="UP000244189">
    <property type="component" value="Unassembled WGS sequence"/>
</dbReference>
<name>A0A2T5GS04_9SPHN</name>
<evidence type="ECO:0008006" key="5">
    <source>
        <dbReference type="Google" id="ProtNLM"/>
    </source>
</evidence>
<sequence length="80" mass="8457">MKRLLALSGLALTLAGCGAADGLVPAEGKTLPVAPYGAKTQPTAAQLLTPTTQQRPQRSDELLTKSDERRSDEFDLPPPN</sequence>
<dbReference type="PROSITE" id="PS51257">
    <property type="entry name" value="PROKAR_LIPOPROTEIN"/>
    <property type="match status" value="1"/>
</dbReference>
<organism evidence="3 4">
    <name type="scientific">Sphingomonas aurantiaca</name>
    <dbReference type="NCBI Taxonomy" id="185949"/>
    <lineage>
        <taxon>Bacteria</taxon>
        <taxon>Pseudomonadati</taxon>
        <taxon>Pseudomonadota</taxon>
        <taxon>Alphaproteobacteria</taxon>
        <taxon>Sphingomonadales</taxon>
        <taxon>Sphingomonadaceae</taxon>
        <taxon>Sphingomonas</taxon>
    </lineage>
</organism>
<keyword evidence="4" id="KW-1185">Reference proteome</keyword>
<dbReference type="AlphaFoldDB" id="A0A2T5GS04"/>
<comment type="caution">
    <text evidence="3">The sequence shown here is derived from an EMBL/GenBank/DDBJ whole genome shotgun (WGS) entry which is preliminary data.</text>
</comment>
<evidence type="ECO:0000256" key="1">
    <source>
        <dbReference type="SAM" id="MobiDB-lite"/>
    </source>
</evidence>
<dbReference type="RefSeq" id="WP_107956492.1">
    <property type="nucleotide sequence ID" value="NZ_QAOG01000001.1"/>
</dbReference>